<reference evidence="1" key="1">
    <citation type="submission" date="2014-05" db="EMBL/GenBank/DDBJ databases">
        <authorList>
            <person name="Chronopoulou M."/>
        </authorList>
    </citation>
    <scope>NUCLEOTIDE SEQUENCE</scope>
    <source>
        <tissue evidence="1">Whole organism</tissue>
    </source>
</reference>
<evidence type="ECO:0000313" key="1">
    <source>
        <dbReference type="EMBL" id="CDW34924.1"/>
    </source>
</evidence>
<sequence length="49" mass="5327">MQVLVVGEEEVVVEGVGMVHRLGQVLVEEGVVEQVLEGGLVYSRIVVQH</sequence>
<accession>A0A0K2U9M4</accession>
<dbReference type="EMBL" id="HACA01017563">
    <property type="protein sequence ID" value="CDW34924.1"/>
    <property type="molecule type" value="Transcribed_RNA"/>
</dbReference>
<organism evidence="1">
    <name type="scientific">Lepeophtheirus salmonis</name>
    <name type="common">Salmon louse</name>
    <name type="synonym">Caligus salmonis</name>
    <dbReference type="NCBI Taxonomy" id="72036"/>
    <lineage>
        <taxon>Eukaryota</taxon>
        <taxon>Metazoa</taxon>
        <taxon>Ecdysozoa</taxon>
        <taxon>Arthropoda</taxon>
        <taxon>Crustacea</taxon>
        <taxon>Multicrustacea</taxon>
        <taxon>Hexanauplia</taxon>
        <taxon>Copepoda</taxon>
        <taxon>Siphonostomatoida</taxon>
        <taxon>Caligidae</taxon>
        <taxon>Lepeophtheirus</taxon>
    </lineage>
</organism>
<proteinExistence type="predicted"/>
<name>A0A0K2U9M4_LEPSM</name>
<protein>
    <submittedName>
        <fullName evidence="1">Uncharacterized protein</fullName>
    </submittedName>
</protein>
<dbReference type="AlphaFoldDB" id="A0A0K2U9M4"/>